<dbReference type="NCBIfam" id="TIGR01711">
    <property type="entry name" value="gspJ"/>
    <property type="match status" value="1"/>
</dbReference>
<keyword evidence="6" id="KW-0997">Cell inner membrane</keyword>
<organism evidence="10 11">
    <name type="scientific">Escherichia coli (strain UMEA 3162-1)</name>
    <dbReference type="NCBI Taxonomy" id="1281200"/>
    <lineage>
        <taxon>Bacteria</taxon>
        <taxon>Pseudomonadati</taxon>
        <taxon>Pseudomonadota</taxon>
        <taxon>Gammaproteobacteria</taxon>
        <taxon>Enterobacterales</taxon>
        <taxon>Enterobacteriaceae</taxon>
        <taxon>Escherichia</taxon>
    </lineage>
</organism>
<protein>
    <recommendedName>
        <fullName evidence="3">Type II secretion system protein J</fullName>
    </recommendedName>
</protein>
<evidence type="ECO:0000256" key="2">
    <source>
        <dbReference type="ARBA" id="ARBA00011084"/>
    </source>
</evidence>
<evidence type="ECO:0000256" key="9">
    <source>
        <dbReference type="ARBA" id="ARBA00023136"/>
    </source>
</evidence>
<evidence type="ECO:0000256" key="7">
    <source>
        <dbReference type="ARBA" id="ARBA00022692"/>
    </source>
</evidence>
<evidence type="ECO:0000256" key="5">
    <source>
        <dbReference type="ARBA" id="ARBA00022481"/>
    </source>
</evidence>
<dbReference type="SUPFAM" id="SSF54523">
    <property type="entry name" value="Pili subunits"/>
    <property type="match status" value="1"/>
</dbReference>
<name>A0A0E2L248_ECOU3</name>
<dbReference type="AlphaFoldDB" id="A0A0E2L248"/>
<proteinExistence type="inferred from homology"/>
<dbReference type="InterPro" id="IPR045584">
    <property type="entry name" value="Pilin-like"/>
</dbReference>
<reference evidence="11" key="1">
    <citation type="submission" date="2013-07" db="EMBL/GenBank/DDBJ databases">
        <title>The genome sequence of Escherichia coli UMEA 3162-1.</title>
        <authorList>
            <consortium name="The Broad Institute Genome Sequencing Platform"/>
            <consortium name="The Broad Institute Genome Sequencing Center for Infectious Disease"/>
            <person name="Feldgarden M."/>
            <person name="Frimodt-Moller N."/>
            <person name="Leihof R.F."/>
            <person name="Rasmussen L."/>
            <person name="Young S.K."/>
            <person name="Zeng Q."/>
            <person name="Gargeya S."/>
            <person name="Abouelleil A."/>
            <person name="Alvarado L."/>
            <person name="Berlin A.M."/>
            <person name="Chapman S.B."/>
            <person name="Gainer-Dewar J."/>
            <person name="Goldberg J."/>
            <person name="Gnerre S."/>
            <person name="Griggs A."/>
            <person name="Gujja S."/>
            <person name="Hansen M."/>
            <person name="Howarth C."/>
            <person name="Imamovic A."/>
            <person name="Larimer J."/>
            <person name="McCowan C."/>
            <person name="Murphy C."/>
            <person name="Pearson M."/>
            <person name="Poon T."/>
            <person name="Priest M."/>
            <person name="Roberts A."/>
            <person name="Saif S."/>
            <person name="Shea T."/>
            <person name="Sykes S."/>
            <person name="Wortman J."/>
            <person name="Nusbaum C."/>
            <person name="Birren B."/>
        </authorList>
    </citation>
    <scope>NUCLEOTIDE SEQUENCE [LARGE SCALE GENOMIC DNA]</scope>
    <source>
        <strain evidence="11">UMEA 3162-1</strain>
    </source>
</reference>
<dbReference type="GO" id="GO:0015627">
    <property type="term" value="C:type II protein secretion system complex"/>
    <property type="evidence" value="ECO:0007669"/>
    <property type="project" value="InterPro"/>
</dbReference>
<keyword evidence="9" id="KW-0472">Membrane</keyword>
<accession>A0A0E2L248</accession>
<evidence type="ECO:0000256" key="4">
    <source>
        <dbReference type="ARBA" id="ARBA00022475"/>
    </source>
</evidence>
<dbReference type="InterPro" id="IPR010055">
    <property type="entry name" value="T2SS_protein-GspJ"/>
</dbReference>
<comment type="caution">
    <text evidence="10">The sequence shown here is derived from an EMBL/GenBank/DDBJ whole genome shotgun (WGS) entry which is preliminary data.</text>
</comment>
<sequence length="201" mass="22270">MRRARAGFTLLEMLVAIAIFASLALMAQQVTNGVTRVNSAVAGHDQKLNLMQQTMSFLTHDLTQMMPRPVRGDQGQREPALLAGAGVLVSESGGMRFVRGGVVNPLMRLPRSNLLTVGYRIHDGYLERLAWPLTDAAGSVKPTTQKLIPADSLRLQFYDGTRWQESWSSVQAIPVAVRITLHSPQWGEIERIWLLRGPQLS</sequence>
<dbReference type="EMBL" id="AWBU01000022">
    <property type="protein sequence ID" value="EQX25876.1"/>
    <property type="molecule type" value="Genomic_DNA"/>
</dbReference>
<dbReference type="Gene3D" id="2.10.70.20">
    <property type="entry name" value="gspk-gspi-gspj complex like domains"/>
    <property type="match status" value="1"/>
</dbReference>
<dbReference type="Pfam" id="PF11612">
    <property type="entry name" value="T2SSJ"/>
    <property type="match status" value="1"/>
</dbReference>
<dbReference type="Proteomes" id="UP000016035">
    <property type="component" value="Unassembled WGS sequence"/>
</dbReference>
<gene>
    <name evidence="10" type="ORF">G925_03185</name>
</gene>
<dbReference type="Pfam" id="PF07963">
    <property type="entry name" value="N_methyl"/>
    <property type="match status" value="1"/>
</dbReference>
<dbReference type="InterPro" id="IPR051621">
    <property type="entry name" value="T2SS_protein_J"/>
</dbReference>
<keyword evidence="8" id="KW-1133">Transmembrane helix</keyword>
<dbReference type="PATRIC" id="fig|1281200.3.peg.3308"/>
<dbReference type="NCBIfam" id="TIGR02532">
    <property type="entry name" value="IV_pilin_GFxxxE"/>
    <property type="match status" value="1"/>
</dbReference>
<evidence type="ECO:0000313" key="11">
    <source>
        <dbReference type="Proteomes" id="UP000016035"/>
    </source>
</evidence>
<keyword evidence="5" id="KW-0488">Methylation</keyword>
<keyword evidence="7" id="KW-0812">Transmembrane</keyword>
<dbReference type="Gene3D" id="3.10.610.10">
    <property type="entry name" value="GSPII I/J protein-like"/>
    <property type="match status" value="1"/>
</dbReference>
<evidence type="ECO:0000256" key="8">
    <source>
        <dbReference type="ARBA" id="ARBA00022989"/>
    </source>
</evidence>
<dbReference type="GO" id="GO:0005886">
    <property type="term" value="C:plasma membrane"/>
    <property type="evidence" value="ECO:0007669"/>
    <property type="project" value="UniProtKB-SubCell"/>
</dbReference>
<dbReference type="PANTHER" id="PTHR39583">
    <property type="entry name" value="TYPE II SECRETION SYSTEM PROTEIN J-RELATED"/>
    <property type="match status" value="1"/>
</dbReference>
<evidence type="ECO:0000256" key="1">
    <source>
        <dbReference type="ARBA" id="ARBA00004377"/>
    </source>
</evidence>
<dbReference type="RefSeq" id="WP_001331694.1">
    <property type="nucleotide sequence ID" value="NZ_KE701777.1"/>
</dbReference>
<evidence type="ECO:0000313" key="10">
    <source>
        <dbReference type="EMBL" id="EQX25876.1"/>
    </source>
</evidence>
<dbReference type="InterPro" id="IPR012902">
    <property type="entry name" value="N_methyl_site"/>
</dbReference>
<comment type="similarity">
    <text evidence="2">Belongs to the GSP J family.</text>
</comment>
<dbReference type="HOGENOM" id="CLU_093850_0_0_6"/>
<evidence type="ECO:0000256" key="6">
    <source>
        <dbReference type="ARBA" id="ARBA00022519"/>
    </source>
</evidence>
<dbReference type="GO" id="GO:0015628">
    <property type="term" value="P:protein secretion by the type II secretion system"/>
    <property type="evidence" value="ECO:0007669"/>
    <property type="project" value="InterPro"/>
</dbReference>
<dbReference type="PANTHER" id="PTHR39583:SF2">
    <property type="entry name" value="TYPE II SECRETION SYSTEM PROTEIN J"/>
    <property type="match status" value="1"/>
</dbReference>
<dbReference type="PROSITE" id="PS00409">
    <property type="entry name" value="PROKAR_NTER_METHYL"/>
    <property type="match status" value="1"/>
</dbReference>
<comment type="subcellular location">
    <subcellularLocation>
        <location evidence="1">Cell inner membrane</location>
        <topology evidence="1">Single-pass membrane protein</topology>
    </subcellularLocation>
</comment>
<keyword evidence="4" id="KW-1003">Cell membrane</keyword>
<evidence type="ECO:0000256" key="3">
    <source>
        <dbReference type="ARBA" id="ARBA00021539"/>
    </source>
</evidence>